<reference evidence="2 3" key="1">
    <citation type="submission" date="2021-06" db="EMBL/GenBank/DDBJ databases">
        <title>Caerostris darwini draft genome.</title>
        <authorList>
            <person name="Kono N."/>
            <person name="Arakawa K."/>
        </authorList>
    </citation>
    <scope>NUCLEOTIDE SEQUENCE [LARGE SCALE GENOMIC DNA]</scope>
</reference>
<feature type="region of interest" description="Disordered" evidence="1">
    <location>
        <begin position="196"/>
        <end position="251"/>
    </location>
</feature>
<organism evidence="2 3">
    <name type="scientific">Caerostris darwini</name>
    <dbReference type="NCBI Taxonomy" id="1538125"/>
    <lineage>
        <taxon>Eukaryota</taxon>
        <taxon>Metazoa</taxon>
        <taxon>Ecdysozoa</taxon>
        <taxon>Arthropoda</taxon>
        <taxon>Chelicerata</taxon>
        <taxon>Arachnida</taxon>
        <taxon>Araneae</taxon>
        <taxon>Araneomorphae</taxon>
        <taxon>Entelegynae</taxon>
        <taxon>Araneoidea</taxon>
        <taxon>Araneidae</taxon>
        <taxon>Caerostris</taxon>
    </lineage>
</organism>
<keyword evidence="3" id="KW-1185">Reference proteome</keyword>
<dbReference type="AlphaFoldDB" id="A0AAV4PZ94"/>
<dbReference type="Proteomes" id="UP001054837">
    <property type="component" value="Unassembled WGS sequence"/>
</dbReference>
<comment type="caution">
    <text evidence="2">The sequence shown here is derived from an EMBL/GenBank/DDBJ whole genome shotgun (WGS) entry which is preliminary data.</text>
</comment>
<evidence type="ECO:0000313" key="3">
    <source>
        <dbReference type="Proteomes" id="UP001054837"/>
    </source>
</evidence>
<sequence length="251" mass="29115">MINEEPDENRSGDFHSPAKAQNSNGVVPSEKVDATNVFKNGECHISDQNVFQKPFVTSCYQHSRKFYKNLQQSNASWRKSGRKWTPTSAYKREKTPPRSRPTSSSSSDSWERPAVRGRSRVRRPAKRKSQWRLPFSSKSTKFKWCCKIQTEKVDVTHKATNVFENGVCHKSDRNVFQKPFITSSYQHSRKLYKKLQQSNASWRKSGRKWTPTSAYKREKTPPRSRPTSSSSSDSWERPAVRGRSRVRRPAK</sequence>
<accession>A0AAV4PZ94</accession>
<feature type="region of interest" description="Disordered" evidence="1">
    <location>
        <begin position="77"/>
        <end position="132"/>
    </location>
</feature>
<evidence type="ECO:0000256" key="1">
    <source>
        <dbReference type="SAM" id="MobiDB-lite"/>
    </source>
</evidence>
<gene>
    <name evidence="2" type="ORF">CDAR_113251</name>
</gene>
<evidence type="ECO:0000313" key="2">
    <source>
        <dbReference type="EMBL" id="GIY02377.1"/>
    </source>
</evidence>
<name>A0AAV4PZ94_9ARAC</name>
<protein>
    <submittedName>
        <fullName evidence="2">Uncharacterized protein</fullName>
    </submittedName>
</protein>
<feature type="compositionally biased region" description="Basic residues" evidence="1">
    <location>
        <begin position="115"/>
        <end position="130"/>
    </location>
</feature>
<feature type="region of interest" description="Disordered" evidence="1">
    <location>
        <begin position="1"/>
        <end position="31"/>
    </location>
</feature>
<proteinExistence type="predicted"/>
<dbReference type="EMBL" id="BPLQ01003666">
    <property type="protein sequence ID" value="GIY02377.1"/>
    <property type="molecule type" value="Genomic_DNA"/>
</dbReference>
<feature type="compositionally biased region" description="Basic residues" evidence="1">
    <location>
        <begin position="240"/>
        <end position="251"/>
    </location>
</feature>